<dbReference type="PANTHER" id="PTHR34064:SF5">
    <property type="entry name" value="PROTEIN, PUTATIVE-RELATED"/>
    <property type="match status" value="1"/>
</dbReference>
<feature type="region of interest" description="Disordered" evidence="1">
    <location>
        <begin position="148"/>
        <end position="167"/>
    </location>
</feature>
<dbReference type="AlphaFoldDB" id="A0AAW1YM86"/>
<evidence type="ECO:0000256" key="1">
    <source>
        <dbReference type="SAM" id="MobiDB-lite"/>
    </source>
</evidence>
<protein>
    <submittedName>
        <fullName evidence="3">Uncharacterized protein</fullName>
    </submittedName>
</protein>
<keyword evidence="4" id="KW-1185">Reference proteome</keyword>
<feature type="transmembrane region" description="Helical" evidence="2">
    <location>
        <begin position="230"/>
        <end position="250"/>
    </location>
</feature>
<keyword evidence="2" id="KW-0472">Membrane</keyword>
<keyword evidence="2" id="KW-0812">Transmembrane</keyword>
<evidence type="ECO:0000313" key="3">
    <source>
        <dbReference type="EMBL" id="KAK9949585.1"/>
    </source>
</evidence>
<gene>
    <name evidence="3" type="ORF">M0R45_005102</name>
</gene>
<comment type="caution">
    <text evidence="3">The sequence shown here is derived from an EMBL/GenBank/DDBJ whole genome shotgun (WGS) entry which is preliminary data.</text>
</comment>
<dbReference type="PANTHER" id="PTHR34064">
    <property type="entry name" value="OS04G0672300 PROTEIN"/>
    <property type="match status" value="1"/>
</dbReference>
<proteinExistence type="predicted"/>
<keyword evidence="2" id="KW-1133">Transmembrane helix</keyword>
<evidence type="ECO:0000313" key="4">
    <source>
        <dbReference type="Proteomes" id="UP001457282"/>
    </source>
</evidence>
<accession>A0AAW1YM86</accession>
<dbReference type="Proteomes" id="UP001457282">
    <property type="component" value="Unassembled WGS sequence"/>
</dbReference>
<evidence type="ECO:0000256" key="2">
    <source>
        <dbReference type="SAM" id="Phobius"/>
    </source>
</evidence>
<name>A0AAW1YM86_RUBAR</name>
<reference evidence="3 4" key="1">
    <citation type="journal article" date="2023" name="G3 (Bethesda)">
        <title>A chromosome-length genome assembly and annotation of blackberry (Rubus argutus, cv. 'Hillquist').</title>
        <authorList>
            <person name="Bruna T."/>
            <person name="Aryal R."/>
            <person name="Dudchenko O."/>
            <person name="Sargent D.J."/>
            <person name="Mead D."/>
            <person name="Buti M."/>
            <person name="Cavallini A."/>
            <person name="Hytonen T."/>
            <person name="Andres J."/>
            <person name="Pham M."/>
            <person name="Weisz D."/>
            <person name="Mascagni F."/>
            <person name="Usai G."/>
            <person name="Natali L."/>
            <person name="Bassil N."/>
            <person name="Fernandez G.E."/>
            <person name="Lomsadze A."/>
            <person name="Armour M."/>
            <person name="Olukolu B."/>
            <person name="Poorten T."/>
            <person name="Britton C."/>
            <person name="Davik J."/>
            <person name="Ashrafi H."/>
            <person name="Aiden E.L."/>
            <person name="Borodovsky M."/>
            <person name="Worthington M."/>
        </authorList>
    </citation>
    <scope>NUCLEOTIDE SEQUENCE [LARGE SCALE GENOMIC DNA]</scope>
    <source>
        <strain evidence="3">PI 553951</strain>
    </source>
</reference>
<dbReference type="EMBL" id="JBEDUW010000001">
    <property type="protein sequence ID" value="KAK9949585.1"/>
    <property type="molecule type" value="Genomic_DNA"/>
</dbReference>
<sequence>MEPSLSAMAANHSDEGKPYMHRIFDRSCSIPASCSSVKLLKSTFDEVDQHCSIDILPILFEEAQLPANLKYPFHSSHAPDVFNISMLPKEGNNPQWGSLLALLSFFKVYNPFKSQMCMDAQLTCQSCTDSQANKGDALSPCIMEKDIEKEDSQAPQSEEEAVESLKSGGIPRVLQRQSSLKEGGKLLNLYSTMALQEGFLYNPVTEKTYETPNNRWRRCKRTTSFDSRKVVLLFSLLSSLGTLVLIYLTLRVRQSGDGHVLV</sequence>
<organism evidence="3 4">
    <name type="scientific">Rubus argutus</name>
    <name type="common">Southern blackberry</name>
    <dbReference type="NCBI Taxonomy" id="59490"/>
    <lineage>
        <taxon>Eukaryota</taxon>
        <taxon>Viridiplantae</taxon>
        <taxon>Streptophyta</taxon>
        <taxon>Embryophyta</taxon>
        <taxon>Tracheophyta</taxon>
        <taxon>Spermatophyta</taxon>
        <taxon>Magnoliopsida</taxon>
        <taxon>eudicotyledons</taxon>
        <taxon>Gunneridae</taxon>
        <taxon>Pentapetalae</taxon>
        <taxon>rosids</taxon>
        <taxon>fabids</taxon>
        <taxon>Rosales</taxon>
        <taxon>Rosaceae</taxon>
        <taxon>Rosoideae</taxon>
        <taxon>Rosoideae incertae sedis</taxon>
        <taxon>Rubus</taxon>
    </lineage>
</organism>